<comment type="catalytic activity">
    <reaction evidence="1 7">
        <text>a ribonucleoside 5'-phosphate + H2O = a ribonucleoside + phosphate</text>
        <dbReference type="Rhea" id="RHEA:12484"/>
        <dbReference type="ChEBI" id="CHEBI:15377"/>
        <dbReference type="ChEBI" id="CHEBI:18254"/>
        <dbReference type="ChEBI" id="CHEBI:43474"/>
        <dbReference type="ChEBI" id="CHEBI:58043"/>
        <dbReference type="EC" id="3.1.3.5"/>
    </reaction>
</comment>
<evidence type="ECO:0000259" key="8">
    <source>
        <dbReference type="Pfam" id="PF01975"/>
    </source>
</evidence>
<sequence length="258" mass="27426">MRILVTNDDGITAPGLKVAEAIAHDIAGPDGEVWVVAPGDERSGVSHCISYTKPMRLAKLEDRRYAVDGNPADCVILGVHHILAEVKPDLVLSGVNMGHNVAEDAVYSGTIGAAMEGALQGVRAVALSQYYRRGDDAPADAFASARAHGAEAVRRVLGCPWSHDIFYNVNFPAVEGQAVKGFALAPQGRRGSGTFDCVEYVSPSRRTFFWLQHRTANTSAEAGSDAVLGHEGWITVTPMRPDLTAHDLLDGARAALVG</sequence>
<dbReference type="GO" id="GO:0005737">
    <property type="term" value="C:cytoplasm"/>
    <property type="evidence" value="ECO:0007669"/>
    <property type="project" value="UniProtKB-SubCell"/>
</dbReference>
<dbReference type="Proteomes" id="UP000198703">
    <property type="component" value="Unassembled WGS sequence"/>
</dbReference>
<evidence type="ECO:0000256" key="2">
    <source>
        <dbReference type="ARBA" id="ARBA00011062"/>
    </source>
</evidence>
<dbReference type="GO" id="GO:0008254">
    <property type="term" value="F:3'-nucleotidase activity"/>
    <property type="evidence" value="ECO:0007669"/>
    <property type="project" value="TreeGrafter"/>
</dbReference>
<evidence type="ECO:0000256" key="3">
    <source>
        <dbReference type="ARBA" id="ARBA00022490"/>
    </source>
</evidence>
<evidence type="ECO:0000256" key="7">
    <source>
        <dbReference type="HAMAP-Rule" id="MF_00060"/>
    </source>
</evidence>
<dbReference type="NCBIfam" id="TIGR00087">
    <property type="entry name" value="surE"/>
    <property type="match status" value="1"/>
</dbReference>
<dbReference type="EMBL" id="FNQM01000001">
    <property type="protein sequence ID" value="SDZ76034.1"/>
    <property type="molecule type" value="Genomic_DNA"/>
</dbReference>
<keyword evidence="5 7" id="KW-0547">Nucleotide-binding</keyword>
<name>A0A1H3VP61_9RHOB</name>
<comment type="function">
    <text evidence="7">Nucleotidase that shows phosphatase activity on nucleoside 5'-monophosphates.</text>
</comment>
<dbReference type="InterPro" id="IPR036523">
    <property type="entry name" value="SurE-like_sf"/>
</dbReference>
<dbReference type="GO" id="GO:0004309">
    <property type="term" value="F:exopolyphosphatase activity"/>
    <property type="evidence" value="ECO:0007669"/>
    <property type="project" value="TreeGrafter"/>
</dbReference>
<dbReference type="GO" id="GO:0008253">
    <property type="term" value="F:5'-nucleotidase activity"/>
    <property type="evidence" value="ECO:0007669"/>
    <property type="project" value="UniProtKB-UniRule"/>
</dbReference>
<evidence type="ECO:0000256" key="6">
    <source>
        <dbReference type="ARBA" id="ARBA00022801"/>
    </source>
</evidence>
<keyword evidence="6 7" id="KW-0378">Hydrolase</keyword>
<gene>
    <name evidence="7" type="primary">surE</name>
    <name evidence="9" type="ORF">SAMN05444370_101210</name>
</gene>
<keyword evidence="10" id="KW-1185">Reference proteome</keyword>
<evidence type="ECO:0000313" key="9">
    <source>
        <dbReference type="EMBL" id="SDZ76034.1"/>
    </source>
</evidence>
<comment type="subcellular location">
    <subcellularLocation>
        <location evidence="7">Cytoplasm</location>
    </subcellularLocation>
</comment>
<dbReference type="GO" id="GO:0046872">
    <property type="term" value="F:metal ion binding"/>
    <property type="evidence" value="ECO:0007669"/>
    <property type="project" value="UniProtKB-UniRule"/>
</dbReference>
<dbReference type="Pfam" id="PF01975">
    <property type="entry name" value="SurE"/>
    <property type="match status" value="1"/>
</dbReference>
<accession>A0A1H3VP61</accession>
<evidence type="ECO:0000256" key="4">
    <source>
        <dbReference type="ARBA" id="ARBA00022723"/>
    </source>
</evidence>
<feature type="binding site" evidence="7">
    <location>
        <position position="96"/>
    </location>
    <ligand>
        <name>a divalent metal cation</name>
        <dbReference type="ChEBI" id="CHEBI:60240"/>
    </ligand>
</feature>
<dbReference type="NCBIfam" id="NF001490">
    <property type="entry name" value="PRK00346.1-4"/>
    <property type="match status" value="1"/>
</dbReference>
<dbReference type="SUPFAM" id="SSF64167">
    <property type="entry name" value="SurE-like"/>
    <property type="match status" value="1"/>
</dbReference>
<feature type="domain" description="Survival protein SurE-like phosphatase/nucleotidase" evidence="8">
    <location>
        <begin position="3"/>
        <end position="190"/>
    </location>
</feature>
<evidence type="ECO:0000256" key="5">
    <source>
        <dbReference type="ARBA" id="ARBA00022741"/>
    </source>
</evidence>
<dbReference type="STRING" id="89524.SAMN05444370_101210"/>
<dbReference type="HAMAP" id="MF_00060">
    <property type="entry name" value="SurE"/>
    <property type="match status" value="1"/>
</dbReference>
<dbReference type="EC" id="3.1.3.5" evidence="7"/>
<feature type="binding site" evidence="7">
    <location>
        <position position="43"/>
    </location>
    <ligand>
        <name>a divalent metal cation</name>
        <dbReference type="ChEBI" id="CHEBI:60240"/>
    </ligand>
</feature>
<dbReference type="AlphaFoldDB" id="A0A1H3VP61"/>
<keyword evidence="4 7" id="KW-0479">Metal-binding</keyword>
<dbReference type="OrthoDB" id="9780815at2"/>
<evidence type="ECO:0000256" key="1">
    <source>
        <dbReference type="ARBA" id="ARBA00000815"/>
    </source>
</evidence>
<protein>
    <recommendedName>
        <fullName evidence="7">5'-nucleotidase SurE</fullName>
        <ecNumber evidence="7">3.1.3.5</ecNumber>
    </recommendedName>
    <alternativeName>
        <fullName evidence="7">Nucleoside 5'-monophosphate phosphohydrolase</fullName>
    </alternativeName>
</protein>
<evidence type="ECO:0000313" key="10">
    <source>
        <dbReference type="Proteomes" id="UP000198703"/>
    </source>
</evidence>
<comment type="similarity">
    <text evidence="2 7">Belongs to the SurE nucleotidase family.</text>
</comment>
<dbReference type="Gene3D" id="3.40.1210.10">
    <property type="entry name" value="Survival protein SurE-like phosphatase/nucleotidase"/>
    <property type="match status" value="1"/>
</dbReference>
<feature type="binding site" evidence="7">
    <location>
        <position position="9"/>
    </location>
    <ligand>
        <name>a divalent metal cation</name>
        <dbReference type="ChEBI" id="CHEBI:60240"/>
    </ligand>
</feature>
<dbReference type="InterPro" id="IPR030048">
    <property type="entry name" value="SurE"/>
</dbReference>
<comment type="cofactor">
    <cofactor evidence="7">
        <name>a divalent metal cation</name>
        <dbReference type="ChEBI" id="CHEBI:60240"/>
    </cofactor>
    <text evidence="7">Binds 1 divalent metal cation per subunit.</text>
</comment>
<dbReference type="PANTHER" id="PTHR30457:SF12">
    <property type="entry name" value="5'_3'-NUCLEOTIDASE SURE"/>
    <property type="match status" value="1"/>
</dbReference>
<dbReference type="RefSeq" id="WP_093247618.1">
    <property type="nucleotide sequence ID" value="NZ_FNQM01000001.1"/>
</dbReference>
<feature type="binding site" evidence="7">
    <location>
        <position position="8"/>
    </location>
    <ligand>
        <name>a divalent metal cation</name>
        <dbReference type="ChEBI" id="CHEBI:60240"/>
    </ligand>
</feature>
<dbReference type="PANTHER" id="PTHR30457">
    <property type="entry name" value="5'-NUCLEOTIDASE SURE"/>
    <property type="match status" value="1"/>
</dbReference>
<dbReference type="GO" id="GO:0000166">
    <property type="term" value="F:nucleotide binding"/>
    <property type="evidence" value="ECO:0007669"/>
    <property type="project" value="UniProtKB-KW"/>
</dbReference>
<organism evidence="9 10">
    <name type="scientific">Rubrimonas cliftonensis</name>
    <dbReference type="NCBI Taxonomy" id="89524"/>
    <lineage>
        <taxon>Bacteria</taxon>
        <taxon>Pseudomonadati</taxon>
        <taxon>Pseudomonadota</taxon>
        <taxon>Alphaproteobacteria</taxon>
        <taxon>Rhodobacterales</taxon>
        <taxon>Paracoccaceae</taxon>
        <taxon>Rubrimonas</taxon>
    </lineage>
</organism>
<reference evidence="9 10" key="1">
    <citation type="submission" date="2016-10" db="EMBL/GenBank/DDBJ databases">
        <authorList>
            <person name="de Groot N.N."/>
        </authorList>
    </citation>
    <scope>NUCLEOTIDE SEQUENCE [LARGE SCALE GENOMIC DNA]</scope>
    <source>
        <strain evidence="9 10">DSM 15345</strain>
    </source>
</reference>
<proteinExistence type="inferred from homology"/>
<keyword evidence="3 7" id="KW-0963">Cytoplasm</keyword>
<dbReference type="InterPro" id="IPR002828">
    <property type="entry name" value="SurE-like_Pase/nucleotidase"/>
</dbReference>